<feature type="domain" description="TIR" evidence="3">
    <location>
        <begin position="9"/>
        <end position="125"/>
    </location>
</feature>
<feature type="transmembrane region" description="Helical" evidence="1">
    <location>
        <begin position="145"/>
        <end position="167"/>
    </location>
</feature>
<dbReference type="InterPro" id="IPR051043">
    <property type="entry name" value="Sulfatase_Mod_Factor_Kinase"/>
</dbReference>
<comment type="caution">
    <text evidence="4">The sequence shown here is derived from an EMBL/GenBank/DDBJ whole genome shotgun (WGS) entry which is preliminary data.</text>
</comment>
<evidence type="ECO:0000259" key="3">
    <source>
        <dbReference type="Pfam" id="PF13676"/>
    </source>
</evidence>
<feature type="domain" description="Sulfatase-modifying factor enzyme-like" evidence="2">
    <location>
        <begin position="191"/>
        <end position="358"/>
    </location>
</feature>
<keyword evidence="1" id="KW-0812">Transmembrane</keyword>
<dbReference type="SUPFAM" id="SSF52200">
    <property type="entry name" value="Toll/Interleukin receptor TIR domain"/>
    <property type="match status" value="1"/>
</dbReference>
<dbReference type="AlphaFoldDB" id="A0A5C6M049"/>
<organism evidence="4 5">
    <name type="scientific">Chitinophaga pinensis</name>
    <dbReference type="NCBI Taxonomy" id="79329"/>
    <lineage>
        <taxon>Bacteria</taxon>
        <taxon>Pseudomonadati</taxon>
        <taxon>Bacteroidota</taxon>
        <taxon>Chitinophagia</taxon>
        <taxon>Chitinophagales</taxon>
        <taxon>Chitinophagaceae</taxon>
        <taxon>Chitinophaga</taxon>
    </lineage>
</organism>
<dbReference type="InterPro" id="IPR042095">
    <property type="entry name" value="SUMF_sf"/>
</dbReference>
<evidence type="ECO:0000259" key="2">
    <source>
        <dbReference type="Pfam" id="PF03781"/>
    </source>
</evidence>
<dbReference type="PANTHER" id="PTHR23150:SF19">
    <property type="entry name" value="FORMYLGLYCINE-GENERATING ENZYME"/>
    <property type="match status" value="1"/>
</dbReference>
<dbReference type="GO" id="GO:0120147">
    <property type="term" value="F:formylglycine-generating oxidase activity"/>
    <property type="evidence" value="ECO:0007669"/>
    <property type="project" value="TreeGrafter"/>
</dbReference>
<dbReference type="InterPro" id="IPR035897">
    <property type="entry name" value="Toll_tir_struct_dom_sf"/>
</dbReference>
<protein>
    <submittedName>
        <fullName evidence="4">SUMF1/EgtB/PvdOfamily nonheme iron enzyme</fullName>
    </submittedName>
</protein>
<dbReference type="RefSeq" id="WP_146304563.1">
    <property type="nucleotide sequence ID" value="NZ_VOHS01000005.1"/>
</dbReference>
<evidence type="ECO:0000313" key="5">
    <source>
        <dbReference type="Proteomes" id="UP000318815"/>
    </source>
</evidence>
<keyword evidence="1" id="KW-0472">Membrane</keyword>
<dbReference type="InterPro" id="IPR005532">
    <property type="entry name" value="SUMF_dom"/>
</dbReference>
<dbReference type="Proteomes" id="UP000318815">
    <property type="component" value="Unassembled WGS sequence"/>
</dbReference>
<dbReference type="OrthoDB" id="9768004at2"/>
<proteinExistence type="predicted"/>
<dbReference type="PANTHER" id="PTHR23150">
    <property type="entry name" value="SULFATASE MODIFYING FACTOR 1, 2"/>
    <property type="match status" value="1"/>
</dbReference>
<accession>A0A5C6M049</accession>
<dbReference type="Gene3D" id="3.90.1580.10">
    <property type="entry name" value="paralog of FGE (formylglycine-generating enzyme)"/>
    <property type="match status" value="1"/>
</dbReference>
<keyword evidence="1" id="KW-1133">Transmembrane helix</keyword>
<dbReference type="SUPFAM" id="SSF56436">
    <property type="entry name" value="C-type lectin-like"/>
    <property type="match status" value="1"/>
</dbReference>
<keyword evidence="5" id="KW-1185">Reference proteome</keyword>
<dbReference type="Gene3D" id="3.40.50.10140">
    <property type="entry name" value="Toll/interleukin-1 receptor homology (TIR) domain"/>
    <property type="match status" value="1"/>
</dbReference>
<sequence>MIRLFKYDVAISVAEENKHVADQIAKELKKLGIRYYYYAENEIGSWGKHIIDLTIDAYGRQARFVLMITSATFVNKYWSGLEKLIALAKTRMGEPHILQLRLDDTPIDGISKHVVYQDWKNNPEHIARMLKEKIKGQKRIRQRKTGVTTVSVGSSIAILSGLCILFNPPIRNIFFPLKHMQQILITGSGIDSFYISNTEVTIDEYRTYCKSVGKQPPPQLTGLRGNAPVGNITWQEAMDFCKSKNGRLPTEREWEYAADAGLGKKYSGGNNAQKVAIYNTKKPATVGSLDPNTFGIHDMTGNIAEWCADWSDSLQRYKIVKGGAYNSRISPENELLISARTIANPNERCPDIGFRVAWNKQ</sequence>
<gene>
    <name evidence="4" type="ORF">FEF09_07745</name>
</gene>
<dbReference type="InterPro" id="IPR000157">
    <property type="entry name" value="TIR_dom"/>
</dbReference>
<dbReference type="Pfam" id="PF03781">
    <property type="entry name" value="FGE-sulfatase"/>
    <property type="match status" value="1"/>
</dbReference>
<dbReference type="Pfam" id="PF13676">
    <property type="entry name" value="TIR_2"/>
    <property type="match status" value="1"/>
</dbReference>
<name>A0A5C6M049_9BACT</name>
<dbReference type="GO" id="GO:0007165">
    <property type="term" value="P:signal transduction"/>
    <property type="evidence" value="ECO:0007669"/>
    <property type="project" value="InterPro"/>
</dbReference>
<dbReference type="InterPro" id="IPR016187">
    <property type="entry name" value="CTDL_fold"/>
</dbReference>
<dbReference type="EMBL" id="VOHS01000005">
    <property type="protein sequence ID" value="TWW01339.1"/>
    <property type="molecule type" value="Genomic_DNA"/>
</dbReference>
<reference evidence="4 5" key="1">
    <citation type="submission" date="2019-08" db="EMBL/GenBank/DDBJ databases">
        <title>Whole genome sequencing of chitin degrading bacteria Chitinophaga pinensis YS16.</title>
        <authorList>
            <person name="Singh R.P."/>
            <person name="Manchanda G."/>
            <person name="Maurya I.K."/>
            <person name="Joshi N.K."/>
            <person name="Srivastava A.K."/>
        </authorList>
    </citation>
    <scope>NUCLEOTIDE SEQUENCE [LARGE SCALE GENOMIC DNA]</scope>
    <source>
        <strain evidence="4 5">YS-16</strain>
    </source>
</reference>
<evidence type="ECO:0000256" key="1">
    <source>
        <dbReference type="SAM" id="Phobius"/>
    </source>
</evidence>
<evidence type="ECO:0000313" key="4">
    <source>
        <dbReference type="EMBL" id="TWW01339.1"/>
    </source>
</evidence>